<dbReference type="EMBL" id="CP022685">
    <property type="protein sequence ID" value="ATL30272.1"/>
    <property type="molecule type" value="Genomic_DNA"/>
</dbReference>
<dbReference type="AlphaFoldDB" id="A0A291QF89"/>
<keyword evidence="2" id="KW-1185">Reference proteome</keyword>
<name>A0A291QF89_9ACTN</name>
<reference evidence="1 2" key="1">
    <citation type="submission" date="2017-08" db="EMBL/GenBank/DDBJ databases">
        <title>Complete Genome Sequence of Streptomyces formicae KY5, the formicamycin producer.</title>
        <authorList>
            <person name="Holmes N.A."/>
            <person name="Devine R."/>
            <person name="Qin Z."/>
            <person name="Seipke R.F."/>
            <person name="Wilkinson B."/>
            <person name="Hutchings M.I."/>
        </authorList>
    </citation>
    <scope>NUCLEOTIDE SEQUENCE [LARGE SCALE GENOMIC DNA]</scope>
    <source>
        <strain evidence="1 2">KY5</strain>
    </source>
</reference>
<evidence type="ECO:0000313" key="1">
    <source>
        <dbReference type="EMBL" id="ATL30272.1"/>
    </source>
</evidence>
<sequence>MCEDALARVMAQLAVHQGGESVPQMLLGLG</sequence>
<accession>A0A291QF89</accession>
<proteinExistence type="predicted"/>
<organism evidence="1 2">
    <name type="scientific">Streptomyces formicae</name>
    <dbReference type="NCBI Taxonomy" id="1616117"/>
    <lineage>
        <taxon>Bacteria</taxon>
        <taxon>Bacillati</taxon>
        <taxon>Actinomycetota</taxon>
        <taxon>Actinomycetes</taxon>
        <taxon>Kitasatosporales</taxon>
        <taxon>Streptomycetaceae</taxon>
        <taxon>Streptomyces</taxon>
    </lineage>
</organism>
<dbReference type="KEGG" id="sfk:KY5_5254c"/>
<gene>
    <name evidence="1" type="ORF">KY5_5254c</name>
</gene>
<evidence type="ECO:0000313" key="2">
    <source>
        <dbReference type="Proteomes" id="UP000221011"/>
    </source>
</evidence>
<dbReference type="Proteomes" id="UP000221011">
    <property type="component" value="Chromosome"/>
</dbReference>
<protein>
    <submittedName>
        <fullName evidence="1">Uncharacterized protein</fullName>
    </submittedName>
</protein>